<protein>
    <submittedName>
        <fullName evidence="1">Uncharacterized protein</fullName>
    </submittedName>
</protein>
<reference evidence="1" key="1">
    <citation type="submission" date="2018-11" db="EMBL/GenBank/DDBJ databases">
        <authorList>
            <consortium name="Pathogen Informatics"/>
        </authorList>
    </citation>
    <scope>NUCLEOTIDE SEQUENCE</scope>
</reference>
<evidence type="ECO:0000313" key="1">
    <source>
        <dbReference type="EMBL" id="VEL21359.1"/>
    </source>
</evidence>
<keyword evidence="2" id="KW-1185">Reference proteome</keyword>
<organism evidence="1 2">
    <name type="scientific">Protopolystoma xenopodis</name>
    <dbReference type="NCBI Taxonomy" id="117903"/>
    <lineage>
        <taxon>Eukaryota</taxon>
        <taxon>Metazoa</taxon>
        <taxon>Spiralia</taxon>
        <taxon>Lophotrochozoa</taxon>
        <taxon>Platyhelminthes</taxon>
        <taxon>Monogenea</taxon>
        <taxon>Polyopisthocotylea</taxon>
        <taxon>Polystomatidea</taxon>
        <taxon>Polystomatidae</taxon>
        <taxon>Protopolystoma</taxon>
    </lineage>
</organism>
<dbReference type="EMBL" id="CAAALY010050878">
    <property type="protein sequence ID" value="VEL21359.1"/>
    <property type="molecule type" value="Genomic_DNA"/>
</dbReference>
<gene>
    <name evidence="1" type="ORF">PXEA_LOCUS14799</name>
</gene>
<dbReference type="Proteomes" id="UP000784294">
    <property type="component" value="Unassembled WGS sequence"/>
</dbReference>
<comment type="caution">
    <text evidence="1">The sequence shown here is derived from an EMBL/GenBank/DDBJ whole genome shotgun (WGS) entry which is preliminary data.</text>
</comment>
<name>A0A3S5CHC0_9PLAT</name>
<accession>A0A3S5CHC0</accession>
<evidence type="ECO:0000313" key="2">
    <source>
        <dbReference type="Proteomes" id="UP000784294"/>
    </source>
</evidence>
<sequence length="149" mass="16499">MSVSLKLPSSKLLSLPSFGSTLFSQLGRSVRETFWNVPSLVFVISSIGHLAGYISKRFTGIIVGIVSEKRHRKVESGGPMPLDVKYVVLTIRLIHRVIDLFHICSALRISSSRYKISTMEVNTFCLVIFVNPDSAPKLTDIFVLASPMS</sequence>
<dbReference type="AlphaFoldDB" id="A0A3S5CHC0"/>
<proteinExistence type="predicted"/>